<proteinExistence type="predicted"/>
<sequence length="101" mass="11592">MAILEGRNLRERKKKNYVVYADEGLEEEILVDGDDVKETTAKSRKRTLEKKKKCVTTDVQNKRVKVLKFYATTAINVREMIEGMLFDVLSVMTENDSAHPA</sequence>
<keyword evidence="2" id="KW-1185">Reference proteome</keyword>
<reference evidence="1 2" key="1">
    <citation type="journal article" date="2018" name="Science">
        <title>The opium poppy genome and morphinan production.</title>
        <authorList>
            <person name="Guo L."/>
            <person name="Winzer T."/>
            <person name="Yang X."/>
            <person name="Li Y."/>
            <person name="Ning Z."/>
            <person name="He Z."/>
            <person name="Teodor R."/>
            <person name="Lu Y."/>
            <person name="Bowser T.A."/>
            <person name="Graham I.A."/>
            <person name="Ye K."/>
        </authorList>
    </citation>
    <scope>NUCLEOTIDE SEQUENCE [LARGE SCALE GENOMIC DNA]</scope>
    <source>
        <strain evidence="2">cv. HN1</strain>
        <tissue evidence="1">Leaves</tissue>
    </source>
</reference>
<gene>
    <name evidence="1" type="ORF">C5167_025642</name>
</gene>
<organism evidence="1 2">
    <name type="scientific">Papaver somniferum</name>
    <name type="common">Opium poppy</name>
    <dbReference type="NCBI Taxonomy" id="3469"/>
    <lineage>
        <taxon>Eukaryota</taxon>
        <taxon>Viridiplantae</taxon>
        <taxon>Streptophyta</taxon>
        <taxon>Embryophyta</taxon>
        <taxon>Tracheophyta</taxon>
        <taxon>Spermatophyta</taxon>
        <taxon>Magnoliopsida</taxon>
        <taxon>Ranunculales</taxon>
        <taxon>Papaveraceae</taxon>
        <taxon>Papaveroideae</taxon>
        <taxon>Papaver</taxon>
    </lineage>
</organism>
<accession>A0A4Y7JV04</accession>
<name>A0A4Y7JV04_PAPSO</name>
<dbReference type="AlphaFoldDB" id="A0A4Y7JV04"/>
<evidence type="ECO:0000313" key="2">
    <source>
        <dbReference type="Proteomes" id="UP000316621"/>
    </source>
</evidence>
<dbReference type="Proteomes" id="UP000316621">
    <property type="component" value="Chromosome 5"/>
</dbReference>
<protein>
    <submittedName>
        <fullName evidence="1">Uncharacterized protein</fullName>
    </submittedName>
</protein>
<dbReference type="EMBL" id="CM010719">
    <property type="protein sequence ID" value="RZC63870.1"/>
    <property type="molecule type" value="Genomic_DNA"/>
</dbReference>
<dbReference type="Gramene" id="RZC63870">
    <property type="protein sequence ID" value="RZC63870"/>
    <property type="gene ID" value="C5167_025642"/>
</dbReference>
<evidence type="ECO:0000313" key="1">
    <source>
        <dbReference type="EMBL" id="RZC63870.1"/>
    </source>
</evidence>